<dbReference type="EMBL" id="WWCL01000001">
    <property type="protein sequence ID" value="MYN44767.1"/>
    <property type="molecule type" value="Genomic_DNA"/>
</dbReference>
<reference evidence="2" key="1">
    <citation type="submission" date="2019-12" db="EMBL/GenBank/DDBJ databases">
        <title>Novel species isolated from a subtropical stream in China.</title>
        <authorList>
            <person name="Lu H."/>
        </authorList>
    </citation>
    <scope>NUCLEOTIDE SEQUENCE [LARGE SCALE GENOMIC DNA]</scope>
    <source>
        <strain evidence="2">FT93W</strain>
    </source>
</reference>
<evidence type="ECO:0000256" key="1">
    <source>
        <dbReference type="SAM" id="Phobius"/>
    </source>
</evidence>
<accession>A0A845HYE1</accession>
<evidence type="ECO:0000313" key="2">
    <source>
        <dbReference type="EMBL" id="MYN44767.1"/>
    </source>
</evidence>
<feature type="transmembrane region" description="Helical" evidence="1">
    <location>
        <begin position="181"/>
        <end position="202"/>
    </location>
</feature>
<keyword evidence="1" id="KW-0812">Transmembrane</keyword>
<comment type="caution">
    <text evidence="2">The sequence shown here is derived from an EMBL/GenBank/DDBJ whole genome shotgun (WGS) entry which is preliminary data.</text>
</comment>
<feature type="transmembrane region" description="Helical" evidence="1">
    <location>
        <begin position="62"/>
        <end position="86"/>
    </location>
</feature>
<keyword evidence="3" id="KW-1185">Reference proteome</keyword>
<feature type="transmembrane region" description="Helical" evidence="1">
    <location>
        <begin position="32"/>
        <end position="50"/>
    </location>
</feature>
<keyword evidence="1" id="KW-0472">Membrane</keyword>
<feature type="transmembrane region" description="Helical" evidence="1">
    <location>
        <begin position="5"/>
        <end position="23"/>
    </location>
</feature>
<dbReference type="Proteomes" id="UP000444316">
    <property type="component" value="Unassembled WGS sequence"/>
</dbReference>
<name>A0A845HYE1_9BURK</name>
<feature type="transmembrane region" description="Helical" evidence="1">
    <location>
        <begin position="98"/>
        <end position="117"/>
    </location>
</feature>
<organism evidence="2 3">
    <name type="scientific">Duganella fentianensis</name>
    <dbReference type="NCBI Taxonomy" id="2692177"/>
    <lineage>
        <taxon>Bacteria</taxon>
        <taxon>Pseudomonadati</taxon>
        <taxon>Pseudomonadota</taxon>
        <taxon>Betaproteobacteria</taxon>
        <taxon>Burkholderiales</taxon>
        <taxon>Oxalobacteraceae</taxon>
        <taxon>Telluria group</taxon>
        <taxon>Duganella</taxon>
    </lineage>
</organism>
<evidence type="ECO:0008006" key="4">
    <source>
        <dbReference type="Google" id="ProtNLM"/>
    </source>
</evidence>
<keyword evidence="1" id="KW-1133">Transmembrane helix</keyword>
<sequence length="228" mass="25807">MELKYYFYCFADIVLIVSSYILGRKLLKKRNYLLGAEWLVVTFSATNLLINALTEAPLFLKISLFCDAFSRSFGIPVIGVIGLMAVTHRFKPTIFADVMLFLVGLVVTVIIWTTDALTVVKPYFYLVAWSTFSLYLLLLIRQLLEVNERFHALSVAVSMVCGQAIAGTYDFYRIPGDDDHAIFYTFAMLTWSLLGISLYFAYCALERHQYTVASARKAVSKDSTYPGN</sequence>
<dbReference type="RefSeq" id="WP_161034368.1">
    <property type="nucleotide sequence ID" value="NZ_WWCL01000001.1"/>
</dbReference>
<evidence type="ECO:0000313" key="3">
    <source>
        <dbReference type="Proteomes" id="UP000444316"/>
    </source>
</evidence>
<protein>
    <recommendedName>
        <fullName evidence="4">Transporter</fullName>
    </recommendedName>
</protein>
<gene>
    <name evidence="2" type="ORF">GTP23_06730</name>
</gene>
<feature type="transmembrane region" description="Helical" evidence="1">
    <location>
        <begin position="123"/>
        <end position="140"/>
    </location>
</feature>
<proteinExistence type="predicted"/>
<dbReference type="AlphaFoldDB" id="A0A845HYE1"/>
<feature type="transmembrane region" description="Helical" evidence="1">
    <location>
        <begin position="152"/>
        <end position="169"/>
    </location>
</feature>